<evidence type="ECO:0000313" key="2">
    <source>
        <dbReference type="EMBL" id="TGD80499.1"/>
    </source>
</evidence>
<evidence type="ECO:0008006" key="4">
    <source>
        <dbReference type="Google" id="ProtNLM"/>
    </source>
</evidence>
<sequence>MYYRKLTLVGAFSLALLGASCHREAKPETDPQPAKTPGSQLLLGSVTGAYPKTALLLTAGRTESDPLWAVSSSRAERLAYSNENNTGVFIAQLDTAGAVNWARNYQIGAVSDGIQFARRPGQGGLLVGAKPLFGGVLIARLNEQGMVEWAQEMTYMPYQLSSRAISPPIATSDGGFLIPVAASFTGYDQEFRLLKISATGTIQWSWQYNLSSICSSPVVAELPKGGYAVLTGDYQRQSAYSLFKLNEQGEVTWARRITGAAARFPYPPNIFLHALPDGSLRMWWPEERGIMQAQVTSDGASISSRVVQIKAALATILPRDEGTDVAVFQFSTPGTSQAERVLYHLDAQGNAIRVQRIGSFPNGVSDYGLALTRDARGRLYGLGNVAASQSTVSNMGWFKASLTDDRLCQEPSMPLPITIPGDLPIAPLPVDNVAPLTPYSTYITVNTTVVTTAPSRGCL</sequence>
<accession>A0A4Z0MM52</accession>
<proteinExistence type="predicted"/>
<evidence type="ECO:0000313" key="3">
    <source>
        <dbReference type="Proteomes" id="UP000298284"/>
    </source>
</evidence>
<dbReference type="RefSeq" id="WP_135530647.1">
    <property type="nucleotide sequence ID" value="NZ_SRKZ01000003.1"/>
</dbReference>
<name>A0A4Z0MM52_9BACT</name>
<dbReference type="EMBL" id="SRKZ01000003">
    <property type="protein sequence ID" value="TGD80499.1"/>
    <property type="molecule type" value="Genomic_DNA"/>
</dbReference>
<feature type="chain" id="PRO_5021434383" description="Pyrrolo-quinoline quinone" evidence="1">
    <location>
        <begin position="26"/>
        <end position="459"/>
    </location>
</feature>
<keyword evidence="1" id="KW-0732">Signal</keyword>
<dbReference type="Proteomes" id="UP000298284">
    <property type="component" value="Unassembled WGS sequence"/>
</dbReference>
<comment type="caution">
    <text evidence="2">The sequence shown here is derived from an EMBL/GenBank/DDBJ whole genome shotgun (WGS) entry which is preliminary data.</text>
</comment>
<dbReference type="PROSITE" id="PS51257">
    <property type="entry name" value="PROKAR_LIPOPROTEIN"/>
    <property type="match status" value="1"/>
</dbReference>
<organism evidence="2 3">
    <name type="scientific">Hymenobacter wooponensis</name>
    <dbReference type="NCBI Taxonomy" id="1525360"/>
    <lineage>
        <taxon>Bacteria</taxon>
        <taxon>Pseudomonadati</taxon>
        <taxon>Bacteroidota</taxon>
        <taxon>Cytophagia</taxon>
        <taxon>Cytophagales</taxon>
        <taxon>Hymenobacteraceae</taxon>
        <taxon>Hymenobacter</taxon>
    </lineage>
</organism>
<protein>
    <recommendedName>
        <fullName evidence="4">Pyrrolo-quinoline quinone</fullName>
    </recommendedName>
</protein>
<evidence type="ECO:0000256" key="1">
    <source>
        <dbReference type="SAM" id="SignalP"/>
    </source>
</evidence>
<reference evidence="2 3" key="1">
    <citation type="submission" date="2019-04" db="EMBL/GenBank/DDBJ databases">
        <authorList>
            <person name="Feng G."/>
            <person name="Zhang J."/>
            <person name="Zhu H."/>
        </authorList>
    </citation>
    <scope>NUCLEOTIDE SEQUENCE [LARGE SCALE GENOMIC DNA]</scope>
    <source>
        <strain evidence="2 3">JCM 19491</strain>
    </source>
</reference>
<feature type="signal peptide" evidence="1">
    <location>
        <begin position="1"/>
        <end position="25"/>
    </location>
</feature>
<gene>
    <name evidence="2" type="ORF">EU557_11740</name>
</gene>
<dbReference type="OrthoDB" id="1523346at2"/>
<keyword evidence="3" id="KW-1185">Reference proteome</keyword>
<dbReference type="AlphaFoldDB" id="A0A4Z0MM52"/>